<feature type="domain" description="Clathrin/coatomer adaptor adaptin-like N-terminal" evidence="6">
    <location>
        <begin position="5"/>
        <end position="111"/>
    </location>
</feature>
<dbReference type="PANTHER" id="PTHR11134">
    <property type="entry name" value="ADAPTOR COMPLEX SUBUNIT BETA FAMILY MEMBER"/>
    <property type="match status" value="1"/>
</dbReference>
<evidence type="ECO:0000256" key="5">
    <source>
        <dbReference type="ARBA" id="ARBA00023136"/>
    </source>
</evidence>
<keyword evidence="4" id="KW-0653">Protein transport</keyword>
<dbReference type="GO" id="GO:0006886">
    <property type="term" value="P:intracellular protein transport"/>
    <property type="evidence" value="ECO:0007669"/>
    <property type="project" value="InterPro"/>
</dbReference>
<evidence type="ECO:0000256" key="3">
    <source>
        <dbReference type="ARBA" id="ARBA00022448"/>
    </source>
</evidence>
<dbReference type="InterPro" id="IPR002553">
    <property type="entry name" value="Clathrin/coatomer_adapt-like_N"/>
</dbReference>
<comment type="similarity">
    <text evidence="2">Belongs to the adaptor complexes large subunit family.</text>
</comment>
<dbReference type="GO" id="GO:0012505">
    <property type="term" value="C:endomembrane system"/>
    <property type="evidence" value="ECO:0007669"/>
    <property type="project" value="UniProtKB-SubCell"/>
</dbReference>
<keyword evidence="5" id="KW-0472">Membrane</keyword>
<keyword evidence="8" id="KW-1185">Reference proteome</keyword>
<evidence type="ECO:0000313" key="8">
    <source>
        <dbReference type="Proteomes" id="UP000282087"/>
    </source>
</evidence>
<sequence length="121" mass="14360">MKVFEMKVFFCKYNDPIYVKEMEKLERIIRLVTERNIEQVLAFKEYATEVEFVRCSLERAAETCIHVLLVHIQTKFNYVIQEAIVMIKDTFRKYINQYESIIATLCENLDTHTGRARGEGI</sequence>
<evidence type="ECO:0000256" key="4">
    <source>
        <dbReference type="ARBA" id="ARBA00022927"/>
    </source>
</evidence>
<evidence type="ECO:0000256" key="2">
    <source>
        <dbReference type="ARBA" id="ARBA00006613"/>
    </source>
</evidence>
<dbReference type="EMBL" id="QLLG01000047">
    <property type="protein sequence ID" value="RMX68924.1"/>
    <property type="molecule type" value="Genomic_DNA"/>
</dbReference>
<dbReference type="STRING" id="542832.A0A3M6VQC3"/>
<comment type="subcellular location">
    <subcellularLocation>
        <location evidence="1">Endomembrane system</location>
    </subcellularLocation>
</comment>
<accession>A0A3M6VQC3</accession>
<dbReference type="AlphaFoldDB" id="A0A3M6VQC3"/>
<evidence type="ECO:0000313" key="7">
    <source>
        <dbReference type="EMBL" id="RMX68924.1"/>
    </source>
</evidence>
<comment type="caution">
    <text evidence="7">The sequence shown here is derived from an EMBL/GenBank/DDBJ whole genome shotgun (WGS) entry which is preliminary data.</text>
</comment>
<name>A0A3M6VQC3_9STRA</name>
<evidence type="ECO:0000256" key="1">
    <source>
        <dbReference type="ARBA" id="ARBA00004308"/>
    </source>
</evidence>
<keyword evidence="3" id="KW-0813">Transport</keyword>
<proteinExistence type="inferred from homology"/>
<dbReference type="Proteomes" id="UP000282087">
    <property type="component" value="Unassembled WGS sequence"/>
</dbReference>
<protein>
    <recommendedName>
        <fullName evidence="6">Clathrin/coatomer adaptor adaptin-like N-terminal domain-containing protein</fullName>
    </recommendedName>
</protein>
<organism evidence="7 8">
    <name type="scientific">Peronospora effusa</name>
    <dbReference type="NCBI Taxonomy" id="542832"/>
    <lineage>
        <taxon>Eukaryota</taxon>
        <taxon>Sar</taxon>
        <taxon>Stramenopiles</taxon>
        <taxon>Oomycota</taxon>
        <taxon>Peronosporomycetes</taxon>
        <taxon>Peronosporales</taxon>
        <taxon>Peronosporaceae</taxon>
        <taxon>Peronospora</taxon>
    </lineage>
</organism>
<reference evidence="7 8" key="1">
    <citation type="submission" date="2018-06" db="EMBL/GenBank/DDBJ databases">
        <title>Comparative genomics of downy mildews reveals potential adaptations to biotrophy.</title>
        <authorList>
            <person name="Fletcher K."/>
            <person name="Klosterman S.J."/>
            <person name="Derevnina L."/>
            <person name="Martin F."/>
            <person name="Koike S."/>
            <person name="Reyes Chin-Wo S."/>
            <person name="Mou B."/>
            <person name="Michelmore R."/>
        </authorList>
    </citation>
    <scope>NUCLEOTIDE SEQUENCE [LARGE SCALE GENOMIC DNA]</scope>
    <source>
        <strain evidence="7 8">R14</strain>
    </source>
</reference>
<dbReference type="Gene3D" id="1.25.10.10">
    <property type="entry name" value="Leucine-rich Repeat Variant"/>
    <property type="match status" value="1"/>
</dbReference>
<dbReference type="VEuPathDB" id="FungiDB:DD237_000798"/>
<dbReference type="Pfam" id="PF01602">
    <property type="entry name" value="Adaptin_N"/>
    <property type="match status" value="1"/>
</dbReference>
<gene>
    <name evidence="7" type="ORF">DD238_002804</name>
</gene>
<dbReference type="GO" id="GO:0030117">
    <property type="term" value="C:membrane coat"/>
    <property type="evidence" value="ECO:0007669"/>
    <property type="project" value="InterPro"/>
</dbReference>
<dbReference type="InterPro" id="IPR011989">
    <property type="entry name" value="ARM-like"/>
</dbReference>
<dbReference type="InterPro" id="IPR026739">
    <property type="entry name" value="AP_beta"/>
</dbReference>
<evidence type="ECO:0000259" key="6">
    <source>
        <dbReference type="Pfam" id="PF01602"/>
    </source>
</evidence>
<dbReference type="GO" id="GO:0016192">
    <property type="term" value="P:vesicle-mediated transport"/>
    <property type="evidence" value="ECO:0007669"/>
    <property type="project" value="InterPro"/>
</dbReference>